<dbReference type="EMBL" id="JBEAFC010000008">
    <property type="protein sequence ID" value="KAL1542712.1"/>
    <property type="molecule type" value="Genomic_DNA"/>
</dbReference>
<dbReference type="PANTHER" id="PTHR46248">
    <property type="entry name" value="EXPRESSED PROTEIN"/>
    <property type="match status" value="1"/>
</dbReference>
<dbReference type="InterPro" id="IPR025757">
    <property type="entry name" value="MIP1_Leuzipper"/>
</dbReference>
<evidence type="ECO:0000313" key="6">
    <source>
        <dbReference type="Proteomes" id="UP001567538"/>
    </source>
</evidence>
<evidence type="ECO:0000256" key="1">
    <source>
        <dbReference type="SAM" id="Coils"/>
    </source>
</evidence>
<gene>
    <name evidence="5" type="ORF">AAHA92_19766</name>
</gene>
<feature type="compositionally biased region" description="Basic and acidic residues" evidence="2">
    <location>
        <begin position="266"/>
        <end position="281"/>
    </location>
</feature>
<dbReference type="Pfam" id="PF04784">
    <property type="entry name" value="DUF547"/>
    <property type="match status" value="1"/>
</dbReference>
<feature type="compositionally biased region" description="Basic and acidic residues" evidence="2">
    <location>
        <begin position="212"/>
        <end position="226"/>
    </location>
</feature>
<evidence type="ECO:0000259" key="4">
    <source>
        <dbReference type="Pfam" id="PF14389"/>
    </source>
</evidence>
<dbReference type="InterPro" id="IPR006869">
    <property type="entry name" value="DUF547"/>
</dbReference>
<feature type="region of interest" description="Disordered" evidence="2">
    <location>
        <begin position="245"/>
        <end position="301"/>
    </location>
</feature>
<evidence type="ECO:0000256" key="2">
    <source>
        <dbReference type="SAM" id="MobiDB-lite"/>
    </source>
</evidence>
<evidence type="ECO:0000259" key="3">
    <source>
        <dbReference type="Pfam" id="PF04784"/>
    </source>
</evidence>
<feature type="region of interest" description="Disordered" evidence="2">
    <location>
        <begin position="202"/>
        <end position="226"/>
    </location>
</feature>
<keyword evidence="1" id="KW-0175">Coiled coil</keyword>
<feature type="region of interest" description="Disordered" evidence="2">
    <location>
        <begin position="355"/>
        <end position="381"/>
    </location>
</feature>
<accession>A0ABD1GF17</accession>
<evidence type="ECO:0000313" key="5">
    <source>
        <dbReference type="EMBL" id="KAL1542712.1"/>
    </source>
</evidence>
<feature type="domain" description="DUF547" evidence="3">
    <location>
        <begin position="432"/>
        <end position="565"/>
    </location>
</feature>
<dbReference type="Proteomes" id="UP001567538">
    <property type="component" value="Unassembled WGS sequence"/>
</dbReference>
<name>A0ABD1GF17_SALDI</name>
<feature type="coiled-coil region" evidence="1">
    <location>
        <begin position="161"/>
        <end position="195"/>
    </location>
</feature>
<dbReference type="AlphaFoldDB" id="A0ABD1GF17"/>
<organism evidence="5 6">
    <name type="scientific">Salvia divinorum</name>
    <name type="common">Maria pastora</name>
    <name type="synonym">Diviner's sage</name>
    <dbReference type="NCBI Taxonomy" id="28513"/>
    <lineage>
        <taxon>Eukaryota</taxon>
        <taxon>Viridiplantae</taxon>
        <taxon>Streptophyta</taxon>
        <taxon>Embryophyta</taxon>
        <taxon>Tracheophyta</taxon>
        <taxon>Spermatophyta</taxon>
        <taxon>Magnoliopsida</taxon>
        <taxon>eudicotyledons</taxon>
        <taxon>Gunneridae</taxon>
        <taxon>Pentapetalae</taxon>
        <taxon>asterids</taxon>
        <taxon>lamiids</taxon>
        <taxon>Lamiales</taxon>
        <taxon>Lamiaceae</taxon>
        <taxon>Nepetoideae</taxon>
        <taxon>Mentheae</taxon>
        <taxon>Salviinae</taxon>
        <taxon>Salvia</taxon>
        <taxon>Salvia subgen. Calosphace</taxon>
    </lineage>
</organism>
<comment type="caution">
    <text evidence="5">The sequence shown here is derived from an EMBL/GenBank/DDBJ whole genome shotgun (WGS) entry which is preliminary data.</text>
</comment>
<dbReference type="PANTHER" id="PTHR46248:SF6">
    <property type="entry name" value="OS03G0859900 PROTEIN"/>
    <property type="match status" value="1"/>
</dbReference>
<evidence type="ECO:0008006" key="7">
    <source>
        <dbReference type="Google" id="ProtNLM"/>
    </source>
</evidence>
<sequence>MTRTSASYGKMGHDQLKEKKLVEGEIAFESSSSSSSFCLLHPHTSPTASTYTNSTRFFKHKPKTSTSSSSSSSSTWERFKSLCIASIPLMDSSLVESKKNKCISSSNAALQTQKRDELEREVSVLNKMLAHEQRVHEYLERIHDRRDGSALTIPNFLPPKMKETLAELAMVENEITRLESQIKQLQHQVKREKEDNIERKYKEWGRAAPPKPHHEPPPHPSKRPNDHKAAFETKALHFINKAINGDYHSKAPPNPRRSALLKHPSPLRETRNPTPRRDRVVDAPPDYPTRALSTPLHTEEESIHRLTPNKLSESIMKCLVFIYMRLLRTSRVMELEKSGSIARSTNFSLSFRAETNSNSKTGPALHKDSRQQDPYGIFDSEASVPRDIGPYKNLVRFTSSSMDFKCIQNSSSVPLFQKLKVMMDGLQKVDLRFMSHQQKLAFWINMYNACIMHGYLQHGVPSVLNHDSLLTLINKATLNVAGNTVNAPAIELFILRKPQDSLIKEILGKENESKETIVGDLYGLETPDPNIIFALCCGTRSSPAVKIYTAEGVTAELERSKQEYLQAAITVSGGAKKIALPELLLTNMNDFAADKESLMEWVCQQLPTSGTLRKSIVDCFRSFHGGKGAAVVEKIAYEFEFQYLLVV</sequence>
<protein>
    <recommendedName>
        <fullName evidence="7">DUF547 domain-containing protein</fullName>
    </recommendedName>
</protein>
<reference evidence="5 6" key="1">
    <citation type="submission" date="2024-06" db="EMBL/GenBank/DDBJ databases">
        <title>A chromosome level genome sequence of Diviner's sage (Salvia divinorum).</title>
        <authorList>
            <person name="Ford S.A."/>
            <person name="Ro D.-K."/>
            <person name="Ness R.W."/>
            <person name="Phillips M.A."/>
        </authorList>
    </citation>
    <scope>NUCLEOTIDE SEQUENCE [LARGE SCALE GENOMIC DNA]</scope>
    <source>
        <strain evidence="5">SAF-2024a</strain>
        <tissue evidence="5">Leaf</tissue>
    </source>
</reference>
<feature type="domain" description="Ternary complex factor MIP1 leucine-zipper" evidence="4">
    <location>
        <begin position="112"/>
        <end position="191"/>
    </location>
</feature>
<keyword evidence="6" id="KW-1185">Reference proteome</keyword>
<proteinExistence type="predicted"/>
<dbReference type="Pfam" id="PF14389">
    <property type="entry name" value="Lzipper-MIP1"/>
    <property type="match status" value="1"/>
</dbReference>
<feature type="coiled-coil region" evidence="1">
    <location>
        <begin position="108"/>
        <end position="135"/>
    </location>
</feature>